<feature type="transmembrane region" description="Helical" evidence="3">
    <location>
        <begin position="301"/>
        <end position="322"/>
    </location>
</feature>
<evidence type="ECO:0000256" key="3">
    <source>
        <dbReference type="SAM" id="Phobius"/>
    </source>
</evidence>
<evidence type="ECO:0000313" key="6">
    <source>
        <dbReference type="Proteomes" id="UP000235025"/>
    </source>
</evidence>
<comment type="caution">
    <text evidence="5">The sequence shown here is derived from an EMBL/GenBank/DDBJ whole genome shotgun (WGS) entry which is preliminary data.</text>
</comment>
<feature type="domain" description="EamA" evidence="4">
    <location>
        <begin position="189"/>
        <end position="348"/>
    </location>
</feature>
<name>A0A2N6KJZ5_9CYAN</name>
<feature type="transmembrane region" description="Helical" evidence="3">
    <location>
        <begin position="276"/>
        <end position="295"/>
    </location>
</feature>
<accession>A0A2N6KJZ5</accession>
<evidence type="ECO:0000256" key="2">
    <source>
        <dbReference type="SAM" id="MobiDB-lite"/>
    </source>
</evidence>
<feature type="transmembrane region" description="Helical" evidence="3">
    <location>
        <begin position="187"/>
        <end position="208"/>
    </location>
</feature>
<dbReference type="InterPro" id="IPR037185">
    <property type="entry name" value="EmrE-like"/>
</dbReference>
<feature type="transmembrane region" description="Helical" evidence="3">
    <location>
        <begin position="220"/>
        <end position="240"/>
    </location>
</feature>
<dbReference type="InterPro" id="IPR000620">
    <property type="entry name" value="EamA_dom"/>
</dbReference>
<keyword evidence="3" id="KW-0472">Membrane</keyword>
<dbReference type="PANTHER" id="PTHR22911">
    <property type="entry name" value="ACYL-MALONYL CONDENSING ENZYME-RELATED"/>
    <property type="match status" value="1"/>
</dbReference>
<feature type="transmembrane region" description="Helical" evidence="3">
    <location>
        <begin position="111"/>
        <end position="130"/>
    </location>
</feature>
<dbReference type="GO" id="GO:0016020">
    <property type="term" value="C:membrane"/>
    <property type="evidence" value="ECO:0007669"/>
    <property type="project" value="InterPro"/>
</dbReference>
<sequence>MEFPYHLCLLPSAFFMSFQGEIAALSAACLWAIASVVYGRLGERIPPLQLNLMKGIVAIALLLLTIVLSSELFPSIAPIPLYLILLSGVVGIGFGDTVFFASINSLGTRRALLMGTLAPPMTAIGAMIFLQEQLNLSAWCGILLTILGVAWVVTERTPEGRGTQGEGGEGGQGSNFSSSSSRVTANLWRGIGFGVLAAVANAVGALFSRAAFAQSVMNPLWAALLRLSAGVLILLIFTFSKSILKSLLYRQSPGRQVLESPSENLFSIAEARQSRVLVAIIFAAFCGTYLGIWLQQIALKFTVAGVASTLLQTSPVFIIPIGMWLGEKVTWRAIAGVIIAITGVGLLFYLK</sequence>
<dbReference type="Proteomes" id="UP000235025">
    <property type="component" value="Unassembled WGS sequence"/>
</dbReference>
<feature type="transmembrane region" description="Helical" evidence="3">
    <location>
        <begin position="79"/>
        <end position="99"/>
    </location>
</feature>
<comment type="similarity">
    <text evidence="1">Belongs to the EamA transporter family.</text>
</comment>
<dbReference type="Pfam" id="PF00892">
    <property type="entry name" value="EamA"/>
    <property type="match status" value="2"/>
</dbReference>
<dbReference type="EMBL" id="NMQA01000053">
    <property type="protein sequence ID" value="PLZ99989.1"/>
    <property type="molecule type" value="Genomic_DNA"/>
</dbReference>
<feature type="transmembrane region" description="Helical" evidence="3">
    <location>
        <begin position="329"/>
        <end position="350"/>
    </location>
</feature>
<protein>
    <submittedName>
        <fullName evidence="5">EamA family transporter</fullName>
    </submittedName>
</protein>
<dbReference type="AlphaFoldDB" id="A0A2N6KJZ5"/>
<evidence type="ECO:0000256" key="1">
    <source>
        <dbReference type="ARBA" id="ARBA00007362"/>
    </source>
</evidence>
<keyword evidence="3" id="KW-1133">Transmembrane helix</keyword>
<gene>
    <name evidence="5" type="ORF">CEN50_04915</name>
</gene>
<dbReference type="PANTHER" id="PTHR22911:SF137">
    <property type="entry name" value="SOLUTE CARRIER FAMILY 35 MEMBER G2-RELATED"/>
    <property type="match status" value="1"/>
</dbReference>
<feature type="transmembrane region" description="Helical" evidence="3">
    <location>
        <begin position="136"/>
        <end position="154"/>
    </location>
</feature>
<feature type="compositionally biased region" description="Gly residues" evidence="2">
    <location>
        <begin position="162"/>
        <end position="173"/>
    </location>
</feature>
<evidence type="ECO:0000313" key="5">
    <source>
        <dbReference type="EMBL" id="PLZ99989.1"/>
    </source>
</evidence>
<feature type="domain" description="EamA" evidence="4">
    <location>
        <begin position="20"/>
        <end position="153"/>
    </location>
</feature>
<feature type="transmembrane region" description="Helical" evidence="3">
    <location>
        <begin position="22"/>
        <end position="41"/>
    </location>
</feature>
<feature type="region of interest" description="Disordered" evidence="2">
    <location>
        <begin position="159"/>
        <end position="178"/>
    </location>
</feature>
<proteinExistence type="inferred from homology"/>
<keyword evidence="3" id="KW-0812">Transmembrane</keyword>
<dbReference type="SUPFAM" id="SSF103481">
    <property type="entry name" value="Multidrug resistance efflux transporter EmrE"/>
    <property type="match status" value="2"/>
</dbReference>
<feature type="transmembrane region" description="Helical" evidence="3">
    <location>
        <begin position="53"/>
        <end position="73"/>
    </location>
</feature>
<evidence type="ECO:0000259" key="4">
    <source>
        <dbReference type="Pfam" id="PF00892"/>
    </source>
</evidence>
<reference evidence="5 6" key="1">
    <citation type="submission" date="2017-07" db="EMBL/GenBank/DDBJ databases">
        <title>Genomes of Fischerella (Mastigocladus) sp. strains.</title>
        <authorList>
            <person name="Miller S.R."/>
        </authorList>
    </citation>
    <scope>NUCLEOTIDE SEQUENCE [LARGE SCALE GENOMIC DNA]</scope>
    <source>
        <strain evidence="5 6">CCMEE 5268</strain>
    </source>
</reference>
<organism evidence="5 6">
    <name type="scientific">Fischerella thermalis CCMEE 5268</name>
    <dbReference type="NCBI Taxonomy" id="2019662"/>
    <lineage>
        <taxon>Bacteria</taxon>
        <taxon>Bacillati</taxon>
        <taxon>Cyanobacteriota</taxon>
        <taxon>Cyanophyceae</taxon>
        <taxon>Nostocales</taxon>
        <taxon>Hapalosiphonaceae</taxon>
        <taxon>Fischerella</taxon>
    </lineage>
</organism>